<feature type="compositionally biased region" description="Basic and acidic residues" evidence="1">
    <location>
        <begin position="12"/>
        <end position="23"/>
    </location>
</feature>
<proteinExistence type="predicted"/>
<comment type="caution">
    <text evidence="2">The sequence shown here is derived from an EMBL/GenBank/DDBJ whole genome shotgun (WGS) entry which is preliminary data.</text>
</comment>
<evidence type="ECO:0008006" key="4">
    <source>
        <dbReference type="Google" id="ProtNLM"/>
    </source>
</evidence>
<gene>
    <name evidence="2" type="ORF">E8E13_000842</name>
</gene>
<protein>
    <recommendedName>
        <fullName evidence="4">F-box domain-containing protein</fullName>
    </recommendedName>
</protein>
<feature type="region of interest" description="Disordered" evidence="1">
    <location>
        <begin position="1"/>
        <end position="33"/>
    </location>
</feature>
<organism evidence="2 3">
    <name type="scientific">Curvularia kusanoi</name>
    <name type="common">Cochliobolus kusanoi</name>
    <dbReference type="NCBI Taxonomy" id="90978"/>
    <lineage>
        <taxon>Eukaryota</taxon>
        <taxon>Fungi</taxon>
        <taxon>Dikarya</taxon>
        <taxon>Ascomycota</taxon>
        <taxon>Pezizomycotina</taxon>
        <taxon>Dothideomycetes</taxon>
        <taxon>Pleosporomycetidae</taxon>
        <taxon>Pleosporales</taxon>
        <taxon>Pleosporineae</taxon>
        <taxon>Pleosporaceae</taxon>
        <taxon>Curvularia</taxon>
    </lineage>
</organism>
<dbReference type="Proteomes" id="UP000801428">
    <property type="component" value="Unassembled WGS sequence"/>
</dbReference>
<reference evidence="2" key="1">
    <citation type="submission" date="2019-04" db="EMBL/GenBank/DDBJ databases">
        <title>Sequencing of skin fungus with MAO and IRED activity.</title>
        <authorList>
            <person name="Marsaioli A.J."/>
            <person name="Bonatto J.M.C."/>
            <person name="Reis Junior O."/>
        </authorList>
    </citation>
    <scope>NUCLEOTIDE SEQUENCE</scope>
    <source>
        <strain evidence="2">30M1</strain>
    </source>
</reference>
<dbReference type="OrthoDB" id="3785647at2759"/>
<feature type="region of interest" description="Disordered" evidence="1">
    <location>
        <begin position="106"/>
        <end position="127"/>
    </location>
</feature>
<evidence type="ECO:0000256" key="1">
    <source>
        <dbReference type="SAM" id="MobiDB-lite"/>
    </source>
</evidence>
<keyword evidence="3" id="KW-1185">Reference proteome</keyword>
<name>A0A9P4W3Y4_CURKU</name>
<evidence type="ECO:0000313" key="3">
    <source>
        <dbReference type="Proteomes" id="UP000801428"/>
    </source>
</evidence>
<evidence type="ECO:0000313" key="2">
    <source>
        <dbReference type="EMBL" id="KAF2997558.1"/>
    </source>
</evidence>
<dbReference type="AlphaFoldDB" id="A0A9P4W3Y4"/>
<dbReference type="EMBL" id="SWKU01000022">
    <property type="protein sequence ID" value="KAF2997558.1"/>
    <property type="molecule type" value="Genomic_DNA"/>
</dbReference>
<feature type="compositionally biased region" description="Polar residues" evidence="1">
    <location>
        <begin position="113"/>
        <end position="122"/>
    </location>
</feature>
<sequence>MWRRIRSSNPGKETRDLQRKEAVTSEGALEQQTSVRVDANPPEICHFLRLPAELRLKIFAFTETRGNIIEVLNLPTVEIGQITQCYRTYSTNPTEHRLLYRLEPNADGEPETASASTQTKSGLGSWRKYVPKPTSTGRSQKLEKVKRCFSVHGLFVLPKVCRQVREDTHLLVYELNGFAFSAGNFNFRRALSAFQASLTAREMLAVYTLYWPFIDIVSHRRRLQDDGLESPLRQSCTEELRLFGALKKIVLRYFENDLRYLEGRWTEEEEQELKVILADRRSSRYQAPRELTRRVVMRSMVALIDRADTKVECERSWRAYF</sequence>
<accession>A0A9P4W3Y4</accession>